<reference evidence="10 11" key="1">
    <citation type="journal article" date="2019" name="Mol. Biol. Evol.">
        <title>Blast fungal genomes show frequent chromosomal changes, gene gains and losses, and effector gene turnover.</title>
        <authorList>
            <person name="Gomez Luciano L.B."/>
            <person name="Jason Tsai I."/>
            <person name="Chuma I."/>
            <person name="Tosa Y."/>
            <person name="Chen Y.H."/>
            <person name="Li J.Y."/>
            <person name="Li M.Y."/>
            <person name="Jade Lu M.Y."/>
            <person name="Nakayashiki H."/>
            <person name="Li W.H."/>
        </authorList>
    </citation>
    <scope>NUCLEOTIDE SEQUENCE [LARGE SCALE GENOMIC DNA]</scope>
    <source>
        <strain evidence="10">MZ5-1-6</strain>
    </source>
</reference>
<dbReference type="PRINTS" id="PR00747">
    <property type="entry name" value="GLYHDRLASE47"/>
</dbReference>
<dbReference type="GO" id="GO:0016020">
    <property type="term" value="C:membrane"/>
    <property type="evidence" value="ECO:0007669"/>
    <property type="project" value="InterPro"/>
</dbReference>
<comment type="pathway">
    <text evidence="2">Protein modification; protein glycosylation.</text>
</comment>
<name>A0A4P7N1J8_PYROR</name>
<keyword evidence="7" id="KW-0106">Calcium</keyword>
<dbReference type="GO" id="GO:0005509">
    <property type="term" value="F:calcium ion binding"/>
    <property type="evidence" value="ECO:0007669"/>
    <property type="project" value="InterPro"/>
</dbReference>
<evidence type="ECO:0000256" key="9">
    <source>
        <dbReference type="RuleBase" id="RU361193"/>
    </source>
</evidence>
<dbReference type="InterPro" id="IPR036026">
    <property type="entry name" value="Seven-hairpin_glycosidases"/>
</dbReference>
<dbReference type="EC" id="3.2.1.-" evidence="9"/>
<evidence type="ECO:0000256" key="8">
    <source>
        <dbReference type="PIRSR" id="PIRSR601382-3"/>
    </source>
</evidence>
<comment type="similarity">
    <text evidence="3 9">Belongs to the glycosyl hydrolase 47 family.</text>
</comment>
<dbReference type="PANTHER" id="PTHR11742:SF89">
    <property type="entry name" value="ALPHA-1,2-MANNOSIDASE"/>
    <property type="match status" value="1"/>
</dbReference>
<dbReference type="InterPro" id="IPR001382">
    <property type="entry name" value="Glyco_hydro_47"/>
</dbReference>
<evidence type="ECO:0000256" key="2">
    <source>
        <dbReference type="ARBA" id="ARBA00004922"/>
    </source>
</evidence>
<gene>
    <name evidence="10" type="ORF">PoMZ_00989</name>
</gene>
<accession>A0A4P7N1J8</accession>
<evidence type="ECO:0000313" key="10">
    <source>
        <dbReference type="EMBL" id="QBZ56083.1"/>
    </source>
</evidence>
<keyword evidence="7" id="KW-0479">Metal-binding</keyword>
<dbReference type="GO" id="GO:0005783">
    <property type="term" value="C:endoplasmic reticulum"/>
    <property type="evidence" value="ECO:0007669"/>
    <property type="project" value="TreeGrafter"/>
</dbReference>
<dbReference type="Pfam" id="PF01532">
    <property type="entry name" value="Glyco_hydro_47"/>
    <property type="match status" value="1"/>
</dbReference>
<feature type="active site" description="Proton donor" evidence="6">
    <location>
        <position position="189"/>
    </location>
</feature>
<keyword evidence="5 8" id="KW-1015">Disulfide bond</keyword>
<dbReference type="PANTHER" id="PTHR11742">
    <property type="entry name" value="MANNOSYL-OLIGOSACCHARIDE ALPHA-1,2-MANNOSIDASE-RELATED"/>
    <property type="match status" value="1"/>
</dbReference>
<sequence length="591" mass="66526">MVAFFSPRRMGKRLILVLAVALTGTFFLSQILITFSSSTPSPIGTEQQTSWTSGWFRQDWARRKEKFPVNRSLMVRPPSGPPRQLPRVQHKFAAPDAEFRKLQATRQAAVKQAFEKSWGSYRQYAWGYDELRPVTLEGHNSFAGWGATLVDSLDSLWIMGMKDDFAEAVKAVQKINWFKSSGPMCSLFETNIRYLGGLLSAYDLSQEKVLLDKAVELAHMLYAAFDNQYRLPVNAFFFTDAWNGDLQLSYREVAAAVGSMSLEFTRVAQLTGDPKFYDAIDRIKVHLSISQNETRVPGLWPISFDLHDGFSAQDTMFTLGAQADSLYEYLPKMYALLGGLDRTYATMHKTAMDAAEKHILFRPMIPDKDVDILFSGNLRAYVSAGDLQMTPEVQHLGCFTGGMYALGGRLLNNDSHVELGKQLARGCAWAYKATVSGIMPEVASMVACEEPKLGKCKWNKSIFEAKGGKYRTEGMPPAFASITDYRYILRPEAIESVFVLYRITGDQEWLDWAWAMFQSIKKATETEKAFSAIANVLAPDARGNKANGMESFWLAETLKYFYLIFSDPDLISLDDYVLNTEAHPLKIPKPT</sequence>
<feature type="binding site" evidence="7">
    <location>
        <position position="580"/>
    </location>
    <ligand>
        <name>Ca(2+)</name>
        <dbReference type="ChEBI" id="CHEBI:29108"/>
    </ligand>
</feature>
<evidence type="ECO:0000256" key="6">
    <source>
        <dbReference type="PIRSR" id="PIRSR601382-1"/>
    </source>
</evidence>
<evidence type="ECO:0000256" key="4">
    <source>
        <dbReference type="ARBA" id="ARBA00022801"/>
    </source>
</evidence>
<evidence type="ECO:0000256" key="1">
    <source>
        <dbReference type="ARBA" id="ARBA00001913"/>
    </source>
</evidence>
<organism evidence="10 11">
    <name type="scientific">Pyricularia oryzae</name>
    <name type="common">Rice blast fungus</name>
    <name type="synonym">Magnaporthe oryzae</name>
    <dbReference type="NCBI Taxonomy" id="318829"/>
    <lineage>
        <taxon>Eukaryota</taxon>
        <taxon>Fungi</taxon>
        <taxon>Dikarya</taxon>
        <taxon>Ascomycota</taxon>
        <taxon>Pezizomycotina</taxon>
        <taxon>Sordariomycetes</taxon>
        <taxon>Sordariomycetidae</taxon>
        <taxon>Magnaporthales</taxon>
        <taxon>Pyriculariaceae</taxon>
        <taxon>Pyricularia</taxon>
    </lineage>
</organism>
<dbReference type="Proteomes" id="UP000294847">
    <property type="component" value="Chromosome 2"/>
</dbReference>
<protein>
    <recommendedName>
        <fullName evidence="9">alpha-1,2-Mannosidase</fullName>
        <ecNumber evidence="9">3.2.1.-</ecNumber>
    </recommendedName>
</protein>
<dbReference type="EMBL" id="CP034205">
    <property type="protein sequence ID" value="QBZ56083.1"/>
    <property type="molecule type" value="Genomic_DNA"/>
</dbReference>
<proteinExistence type="inferred from homology"/>
<evidence type="ECO:0000313" key="11">
    <source>
        <dbReference type="Proteomes" id="UP000294847"/>
    </source>
</evidence>
<evidence type="ECO:0000256" key="3">
    <source>
        <dbReference type="ARBA" id="ARBA00007658"/>
    </source>
</evidence>
<feature type="active site" evidence="6">
    <location>
        <position position="492"/>
    </location>
</feature>
<dbReference type="AlphaFoldDB" id="A0A4P7N1J8"/>
<keyword evidence="4 9" id="KW-0378">Hydrolase</keyword>
<feature type="active site" description="Proton donor" evidence="6">
    <location>
        <position position="441"/>
    </location>
</feature>
<dbReference type="InterPro" id="IPR012341">
    <property type="entry name" value="6hp_glycosidase-like_sf"/>
</dbReference>
<evidence type="ECO:0000256" key="5">
    <source>
        <dbReference type="ARBA" id="ARBA00023157"/>
    </source>
</evidence>
<keyword evidence="9" id="KW-0326">Glycosidase</keyword>
<feature type="disulfide bond" evidence="8">
    <location>
        <begin position="398"/>
        <end position="427"/>
    </location>
</feature>
<dbReference type="Gene3D" id="1.50.10.10">
    <property type="match status" value="1"/>
</dbReference>
<dbReference type="UniPathway" id="UPA00378"/>
<dbReference type="GO" id="GO:0005975">
    <property type="term" value="P:carbohydrate metabolic process"/>
    <property type="evidence" value="ECO:0007669"/>
    <property type="project" value="InterPro"/>
</dbReference>
<dbReference type="GO" id="GO:0036503">
    <property type="term" value="P:ERAD pathway"/>
    <property type="evidence" value="ECO:0007669"/>
    <property type="project" value="UniProtKB-ARBA"/>
</dbReference>
<evidence type="ECO:0000256" key="7">
    <source>
        <dbReference type="PIRSR" id="PIRSR601382-2"/>
    </source>
</evidence>
<dbReference type="GO" id="GO:0004571">
    <property type="term" value="F:mannosyl-oligosaccharide 1,2-alpha-mannosidase activity"/>
    <property type="evidence" value="ECO:0007669"/>
    <property type="project" value="InterPro"/>
</dbReference>
<comment type="cofactor">
    <cofactor evidence="1 7">
        <name>Ca(2+)</name>
        <dbReference type="ChEBI" id="CHEBI:29108"/>
    </cofactor>
</comment>
<dbReference type="FunFam" id="1.50.10.10:FF:000037">
    <property type="entry name" value="alpha-1,2-Mannosidase"/>
    <property type="match status" value="1"/>
</dbReference>
<dbReference type="SUPFAM" id="SSF48225">
    <property type="entry name" value="Seven-hairpin glycosidases"/>
    <property type="match status" value="1"/>
</dbReference>
<feature type="active site" evidence="6">
    <location>
        <position position="324"/>
    </location>
</feature>
<dbReference type="InterPro" id="IPR050749">
    <property type="entry name" value="Glycosyl_Hydrolase_47"/>
</dbReference>